<reference evidence="2" key="1">
    <citation type="submission" date="2020-10" db="EMBL/GenBank/DDBJ databases">
        <authorList>
            <person name="Gilroy R."/>
        </authorList>
    </citation>
    <scope>NUCLEOTIDE SEQUENCE</scope>
    <source>
        <strain evidence="2">ChiHjej12B11-7776</strain>
    </source>
</reference>
<keyword evidence="1" id="KW-0812">Transmembrane</keyword>
<dbReference type="InterPro" id="IPR007211">
    <property type="entry name" value="DUF378"/>
</dbReference>
<proteinExistence type="predicted"/>
<protein>
    <submittedName>
        <fullName evidence="2">DUF378 domain-containing protein</fullName>
    </submittedName>
</protein>
<name>A0A9D1MX59_9BACT</name>
<evidence type="ECO:0000256" key="1">
    <source>
        <dbReference type="SAM" id="Phobius"/>
    </source>
</evidence>
<dbReference type="Proteomes" id="UP000886852">
    <property type="component" value="Unassembled WGS sequence"/>
</dbReference>
<gene>
    <name evidence="2" type="ORF">IAC72_01890</name>
</gene>
<accession>A0A9D1MX59</accession>
<sequence>MSVIALVLTIVGALNWLCVGIFNFNFVGAITFGTLWLERALYVLVGIAGIYMIAWLILSKAKMVSDDRSAHNGYYRAKTTGGE</sequence>
<comment type="caution">
    <text evidence="2">The sequence shown here is derived from an EMBL/GenBank/DDBJ whole genome shotgun (WGS) entry which is preliminary data.</text>
</comment>
<organism evidence="2 3">
    <name type="scientific">Candidatus Fimimonas merdipullorum</name>
    <dbReference type="NCBI Taxonomy" id="2840822"/>
    <lineage>
        <taxon>Bacteria</taxon>
        <taxon>Pseudomonadati</taxon>
        <taxon>Myxococcota</taxon>
        <taxon>Myxococcia</taxon>
        <taxon>Myxococcales</taxon>
        <taxon>Cystobacterineae</taxon>
        <taxon>Myxococcaceae</taxon>
        <taxon>Myxococcaceae incertae sedis</taxon>
        <taxon>Candidatus Fimimonas</taxon>
    </lineage>
</organism>
<dbReference type="AlphaFoldDB" id="A0A9D1MX59"/>
<dbReference type="PANTHER" id="PTHR37304">
    <property type="entry name" value="MEMBRANE PROTEIN-RELATED"/>
    <property type="match status" value="1"/>
</dbReference>
<reference evidence="2" key="2">
    <citation type="journal article" date="2021" name="PeerJ">
        <title>Extensive microbial diversity within the chicken gut microbiome revealed by metagenomics and culture.</title>
        <authorList>
            <person name="Gilroy R."/>
            <person name="Ravi A."/>
            <person name="Getino M."/>
            <person name="Pursley I."/>
            <person name="Horton D.L."/>
            <person name="Alikhan N.F."/>
            <person name="Baker D."/>
            <person name="Gharbi K."/>
            <person name="Hall N."/>
            <person name="Watson M."/>
            <person name="Adriaenssens E.M."/>
            <person name="Foster-Nyarko E."/>
            <person name="Jarju S."/>
            <person name="Secka A."/>
            <person name="Antonio M."/>
            <person name="Oren A."/>
            <person name="Chaudhuri R.R."/>
            <person name="La Ragione R."/>
            <person name="Hildebrand F."/>
            <person name="Pallen M.J."/>
        </authorList>
    </citation>
    <scope>NUCLEOTIDE SEQUENCE</scope>
    <source>
        <strain evidence="2">ChiHjej12B11-7776</strain>
    </source>
</reference>
<dbReference type="PANTHER" id="PTHR37304:SF1">
    <property type="entry name" value="MEMBRANE PROTEIN"/>
    <property type="match status" value="1"/>
</dbReference>
<dbReference type="EMBL" id="DVOC01000035">
    <property type="protein sequence ID" value="HIU90755.1"/>
    <property type="molecule type" value="Genomic_DNA"/>
</dbReference>
<evidence type="ECO:0000313" key="3">
    <source>
        <dbReference type="Proteomes" id="UP000886852"/>
    </source>
</evidence>
<dbReference type="Pfam" id="PF04070">
    <property type="entry name" value="DUF378"/>
    <property type="match status" value="1"/>
</dbReference>
<keyword evidence="1" id="KW-1133">Transmembrane helix</keyword>
<feature type="transmembrane region" description="Helical" evidence="1">
    <location>
        <begin position="40"/>
        <end position="58"/>
    </location>
</feature>
<keyword evidence="1" id="KW-0472">Membrane</keyword>
<evidence type="ECO:0000313" key="2">
    <source>
        <dbReference type="EMBL" id="HIU90755.1"/>
    </source>
</evidence>